<gene>
    <name evidence="2" type="ORF">HTAM1171_LOCUS12498</name>
</gene>
<dbReference type="PANTHER" id="PTHR21600">
    <property type="entry name" value="MITOCHONDRIAL RNA PSEUDOURIDINE SYNTHASE"/>
    <property type="match status" value="1"/>
</dbReference>
<dbReference type="Gene3D" id="3.30.2350.10">
    <property type="entry name" value="Pseudouridine synthase"/>
    <property type="match status" value="1"/>
</dbReference>
<dbReference type="AlphaFoldDB" id="A0A7S2II26"/>
<name>A0A7S2II26_9STRA</name>
<dbReference type="InterPro" id="IPR050188">
    <property type="entry name" value="RluA_PseudoU_synthase"/>
</dbReference>
<dbReference type="PANTHER" id="PTHR21600:SF52">
    <property type="entry name" value="PSEUDOURIDINE SYNTHASE RSUA_RLUA-LIKE DOMAIN-CONTAINING PROTEIN"/>
    <property type="match status" value="1"/>
</dbReference>
<protein>
    <recommendedName>
        <fullName evidence="1">Pseudouridine synthase RsuA/RluA-like domain-containing protein</fullName>
    </recommendedName>
</protein>
<accession>A0A7S2II26</accession>
<proteinExistence type="predicted"/>
<dbReference type="InterPro" id="IPR020103">
    <property type="entry name" value="PsdUridine_synth_cat_dom_sf"/>
</dbReference>
<sequence length="487" mass="54649">MSDHKATIIKRRSRMFLVILLEIVIILLYECTFSSAWSACTQQQRQGVGRMSQSKVLLEATQTKDSDKEKSSRKAPAWMKCVNGVTPPRVCALNEAVSKLAGVTLEEANDLIEIGAVWARLDALTEDEILDQYYRDEDDSGDIGGYGRMRYADLPKSWGGSRVVTETEPEDIDSYIEKMESMRYKRILTPSSLPPGTDIRIYPKPRRFPSCYHLADPSRLLYEDTTFLIVDKPPMLPTQPDCSNYKECCPGCVNDLMGPFTQIDGTPVTRPLICHRVDSCVGGCVVLSKSGSGQKVFSSLQRERKIKKVYLTLTTQPVPLGLHVHWMWAPLLARGETAGPPCQFVSHTPPASRRKARQSWTRCVLEVTKCEPISIHKHDGHTYDPGNITHYQSTVRLVTGRKHQVRAQLSSLGCPIVRDTLYQPIAGYTLDKLGDQENDNEESMDDAVAKCRIPREPIGLQAHAILFGGVRARSRTPWWGDGRKKNT</sequence>
<dbReference type="CDD" id="cd02869">
    <property type="entry name" value="PseudoU_synth_RluA_like"/>
    <property type="match status" value="1"/>
</dbReference>
<organism evidence="2">
    <name type="scientific">Helicotheca tamesis</name>
    <dbReference type="NCBI Taxonomy" id="374047"/>
    <lineage>
        <taxon>Eukaryota</taxon>
        <taxon>Sar</taxon>
        <taxon>Stramenopiles</taxon>
        <taxon>Ochrophyta</taxon>
        <taxon>Bacillariophyta</taxon>
        <taxon>Mediophyceae</taxon>
        <taxon>Lithodesmiophycidae</taxon>
        <taxon>Lithodesmiales</taxon>
        <taxon>Lithodesmiaceae</taxon>
        <taxon>Helicotheca</taxon>
    </lineage>
</organism>
<dbReference type="SUPFAM" id="SSF55120">
    <property type="entry name" value="Pseudouridine synthase"/>
    <property type="match status" value="1"/>
</dbReference>
<dbReference type="InterPro" id="IPR006145">
    <property type="entry name" value="PsdUridine_synth_RsuA/RluA"/>
</dbReference>
<dbReference type="GO" id="GO:0003723">
    <property type="term" value="F:RNA binding"/>
    <property type="evidence" value="ECO:0007669"/>
    <property type="project" value="InterPro"/>
</dbReference>
<dbReference type="Pfam" id="PF00849">
    <property type="entry name" value="PseudoU_synth_2"/>
    <property type="match status" value="1"/>
</dbReference>
<evidence type="ECO:0000259" key="1">
    <source>
        <dbReference type="Pfam" id="PF00849"/>
    </source>
</evidence>
<reference evidence="2" key="1">
    <citation type="submission" date="2021-01" db="EMBL/GenBank/DDBJ databases">
        <authorList>
            <person name="Corre E."/>
            <person name="Pelletier E."/>
            <person name="Niang G."/>
            <person name="Scheremetjew M."/>
            <person name="Finn R."/>
            <person name="Kale V."/>
            <person name="Holt S."/>
            <person name="Cochrane G."/>
            <person name="Meng A."/>
            <person name="Brown T."/>
            <person name="Cohen L."/>
        </authorList>
    </citation>
    <scope>NUCLEOTIDE SEQUENCE</scope>
    <source>
        <strain evidence="2">CCMP826</strain>
    </source>
</reference>
<evidence type="ECO:0000313" key="2">
    <source>
        <dbReference type="EMBL" id="CAD9520133.1"/>
    </source>
</evidence>
<dbReference type="GO" id="GO:0009982">
    <property type="term" value="F:pseudouridine synthase activity"/>
    <property type="evidence" value="ECO:0007669"/>
    <property type="project" value="InterPro"/>
</dbReference>
<feature type="domain" description="Pseudouridine synthase RsuA/RluA-like" evidence="1">
    <location>
        <begin position="227"/>
        <end position="411"/>
    </location>
</feature>
<dbReference type="EMBL" id="HBGV01020043">
    <property type="protein sequence ID" value="CAD9520133.1"/>
    <property type="molecule type" value="Transcribed_RNA"/>
</dbReference>
<dbReference type="GO" id="GO:0000455">
    <property type="term" value="P:enzyme-directed rRNA pseudouridine synthesis"/>
    <property type="evidence" value="ECO:0007669"/>
    <property type="project" value="TreeGrafter"/>
</dbReference>